<reference evidence="5" key="2">
    <citation type="submission" date="2021-03" db="EMBL/GenBank/DDBJ databases">
        <authorList>
            <person name="Guerrero-Cozar I."/>
            <person name="Gomez-Garrido J."/>
            <person name="Berbel C."/>
            <person name="Martinez-Blanch J.F."/>
            <person name="Alioto T."/>
            <person name="Claros M.G."/>
            <person name="Gagnaire P.A."/>
            <person name="Manchado M."/>
        </authorList>
    </citation>
    <scope>NUCLEOTIDE SEQUENCE</scope>
    <source>
        <strain evidence="5">Sse05_10M</strain>
        <tissue evidence="5">Blood</tissue>
    </source>
</reference>
<keyword evidence="3" id="KW-0472">Membrane</keyword>
<dbReference type="Pfam" id="PF00041">
    <property type="entry name" value="fn3"/>
    <property type="match status" value="1"/>
</dbReference>
<keyword evidence="3" id="KW-0812">Transmembrane</keyword>
<dbReference type="Proteomes" id="UP000693946">
    <property type="component" value="Unassembled WGS sequence"/>
</dbReference>
<gene>
    <name evidence="5" type="ORF">JOB18_047457</name>
</gene>
<dbReference type="SMART" id="SM00060">
    <property type="entry name" value="FN3"/>
    <property type="match status" value="1"/>
</dbReference>
<dbReference type="PANTHER" id="PTHR13817:SF95">
    <property type="entry name" value="PROTOGENIN"/>
    <property type="match status" value="1"/>
</dbReference>
<dbReference type="InterPro" id="IPR003961">
    <property type="entry name" value="FN3_dom"/>
</dbReference>
<feature type="compositionally biased region" description="Polar residues" evidence="2">
    <location>
        <begin position="171"/>
        <end position="182"/>
    </location>
</feature>
<dbReference type="CDD" id="cd00063">
    <property type="entry name" value="FN3"/>
    <property type="match status" value="1"/>
</dbReference>
<evidence type="ECO:0000256" key="2">
    <source>
        <dbReference type="SAM" id="MobiDB-lite"/>
    </source>
</evidence>
<dbReference type="AlphaFoldDB" id="A0AAV6PDI6"/>
<proteinExistence type="predicted"/>
<dbReference type="EMBL" id="JAGKHQ010001741">
    <property type="protein sequence ID" value="KAG7453842.1"/>
    <property type="molecule type" value="Genomic_DNA"/>
</dbReference>
<feature type="region of interest" description="Disordered" evidence="2">
    <location>
        <begin position="171"/>
        <end position="194"/>
    </location>
</feature>
<dbReference type="PANTHER" id="PTHR13817">
    <property type="entry name" value="TITIN"/>
    <property type="match status" value="1"/>
</dbReference>
<feature type="compositionally biased region" description="Gly residues" evidence="2">
    <location>
        <begin position="342"/>
        <end position="352"/>
    </location>
</feature>
<feature type="transmembrane region" description="Helical" evidence="3">
    <location>
        <begin position="137"/>
        <end position="159"/>
    </location>
</feature>
<dbReference type="PROSITE" id="PS50853">
    <property type="entry name" value="FN3"/>
    <property type="match status" value="1"/>
</dbReference>
<accession>A0AAV6PDI6</accession>
<sequence>MDQLWSPWSPVVYQTTLAEAPMSPPSNVKVTLIEGDTALVSWKPPDEANVAVTRYTVLYASRNAWIAGEWQVLHREASITMALLENLKPGQVYVVKVSASNDVGDGPFCPTVELRVWPDVSSTGFSDGFYHLDEKSVTGITVGVCIALICIIICAFIIVCRGQNRTVSAVKSHRGVSSSSPAVGQRGSDGHAEDSVDVDVTVTMSPNHFIDAKGGTNLRINCLGPVQLGSEKKNKWFSFRKNGKQESEAVQNLRHGSVSYHPGTTVLTYEDELSADQTCRTLQVLLGHPGDTEGSSNSEGSHETGDSGRFSHDETELTDLSSAASSRLPSLTAEDSGSSDCSGGGGGGGGES</sequence>
<comment type="caution">
    <text evidence="5">The sequence shown here is derived from an EMBL/GenBank/DDBJ whole genome shotgun (WGS) entry which is preliminary data.</text>
</comment>
<dbReference type="InterPro" id="IPR050964">
    <property type="entry name" value="Striated_Muscle_Regulatory"/>
</dbReference>
<keyword evidence="3" id="KW-1133">Transmembrane helix</keyword>
<evidence type="ECO:0000256" key="3">
    <source>
        <dbReference type="SAM" id="Phobius"/>
    </source>
</evidence>
<feature type="domain" description="Fibronectin type-III" evidence="4">
    <location>
        <begin position="24"/>
        <end position="119"/>
    </location>
</feature>
<evidence type="ECO:0000313" key="5">
    <source>
        <dbReference type="EMBL" id="KAG7453841.1"/>
    </source>
</evidence>
<keyword evidence="1" id="KW-0677">Repeat</keyword>
<evidence type="ECO:0000313" key="6">
    <source>
        <dbReference type="Proteomes" id="UP000693946"/>
    </source>
</evidence>
<feature type="region of interest" description="Disordered" evidence="2">
    <location>
        <begin position="286"/>
        <end position="352"/>
    </location>
</feature>
<reference evidence="5 6" key="1">
    <citation type="journal article" date="2021" name="Sci. Rep.">
        <title>Chromosome anchoring in Senegalese sole (Solea senegalensis) reveals sex-associated markers and genome rearrangements in flatfish.</title>
        <authorList>
            <person name="Guerrero-Cozar I."/>
            <person name="Gomez-Garrido J."/>
            <person name="Berbel C."/>
            <person name="Martinez-Blanch J.F."/>
            <person name="Alioto T."/>
            <person name="Claros M.G."/>
            <person name="Gagnaire P.A."/>
            <person name="Manchado M."/>
        </authorList>
    </citation>
    <scope>NUCLEOTIDE SEQUENCE [LARGE SCALE GENOMIC DNA]</scope>
    <source>
        <strain evidence="5">Sse05_10M</strain>
    </source>
</reference>
<protein>
    <submittedName>
        <fullName evidence="5">Protogenin</fullName>
    </submittedName>
</protein>
<evidence type="ECO:0000256" key="1">
    <source>
        <dbReference type="ARBA" id="ARBA00022737"/>
    </source>
</evidence>
<keyword evidence="6" id="KW-1185">Reference proteome</keyword>
<feature type="compositionally biased region" description="Low complexity" evidence="2">
    <location>
        <begin position="320"/>
        <end position="341"/>
    </location>
</feature>
<dbReference type="EMBL" id="JAGKHQ010001741">
    <property type="protein sequence ID" value="KAG7453841.1"/>
    <property type="molecule type" value="Genomic_DNA"/>
</dbReference>
<organism evidence="5 6">
    <name type="scientific">Solea senegalensis</name>
    <name type="common">Senegalese sole</name>
    <dbReference type="NCBI Taxonomy" id="28829"/>
    <lineage>
        <taxon>Eukaryota</taxon>
        <taxon>Metazoa</taxon>
        <taxon>Chordata</taxon>
        <taxon>Craniata</taxon>
        <taxon>Vertebrata</taxon>
        <taxon>Euteleostomi</taxon>
        <taxon>Actinopterygii</taxon>
        <taxon>Neopterygii</taxon>
        <taxon>Teleostei</taxon>
        <taxon>Neoteleostei</taxon>
        <taxon>Acanthomorphata</taxon>
        <taxon>Carangaria</taxon>
        <taxon>Pleuronectiformes</taxon>
        <taxon>Pleuronectoidei</taxon>
        <taxon>Soleidae</taxon>
        <taxon>Solea</taxon>
    </lineage>
</organism>
<evidence type="ECO:0000259" key="4">
    <source>
        <dbReference type="PROSITE" id="PS50853"/>
    </source>
</evidence>
<dbReference type="FunFam" id="2.60.40.10:FF:000828">
    <property type="entry name" value="Protogenin"/>
    <property type="match status" value="1"/>
</dbReference>
<name>A0AAV6PDI6_SOLSE</name>
<feature type="compositionally biased region" description="Basic and acidic residues" evidence="2">
    <location>
        <begin position="300"/>
        <end position="315"/>
    </location>
</feature>